<gene>
    <name evidence="1" type="ORF">LCGC14_1664430</name>
</gene>
<evidence type="ECO:0000313" key="1">
    <source>
        <dbReference type="EMBL" id="KKM18564.1"/>
    </source>
</evidence>
<proteinExistence type="predicted"/>
<accession>A0A0F9IFS3</accession>
<organism evidence="1">
    <name type="scientific">marine sediment metagenome</name>
    <dbReference type="NCBI Taxonomy" id="412755"/>
    <lineage>
        <taxon>unclassified sequences</taxon>
        <taxon>metagenomes</taxon>
        <taxon>ecological metagenomes</taxon>
    </lineage>
</organism>
<comment type="caution">
    <text evidence="1">The sequence shown here is derived from an EMBL/GenBank/DDBJ whole genome shotgun (WGS) entry which is preliminary data.</text>
</comment>
<protein>
    <submittedName>
        <fullName evidence="1">Uncharacterized protein</fullName>
    </submittedName>
</protein>
<reference evidence="1" key="1">
    <citation type="journal article" date="2015" name="Nature">
        <title>Complex archaea that bridge the gap between prokaryotes and eukaryotes.</title>
        <authorList>
            <person name="Spang A."/>
            <person name="Saw J.H."/>
            <person name="Jorgensen S.L."/>
            <person name="Zaremba-Niedzwiedzka K."/>
            <person name="Martijn J."/>
            <person name="Lind A.E."/>
            <person name="van Eijk R."/>
            <person name="Schleper C."/>
            <person name="Guy L."/>
            <person name="Ettema T.J."/>
        </authorList>
    </citation>
    <scope>NUCLEOTIDE SEQUENCE</scope>
</reference>
<sequence>MPNYPVPPGRRIAYDRDDCQVVRWQDNLSGITELSAANIQDINDEADDTLGIISGTIFPGASIYLAFLFPQAVKLLDLKLSYTRTVSGGTTTPVTVEYSDDTTNGRDGTWATAASGIVADVNQPARPDYRTDIAAIGAAATHLAYRLKFAVTGGAGLLALAVRLVHMYGPEHGPTDRLAFWHPTLDQELTPDFDFEDIARGASVIKQFRIKNVSALTANGVDVTVSQGPSYGSASSWTLLSLDDITYAQTRTVGDLGVGVISSVLYLRAEPPVGAELDVLTMRVTPVAVGGYT</sequence>
<name>A0A0F9IFS3_9ZZZZ</name>
<dbReference type="EMBL" id="LAZR01014193">
    <property type="protein sequence ID" value="KKM18564.1"/>
    <property type="molecule type" value="Genomic_DNA"/>
</dbReference>
<dbReference type="AlphaFoldDB" id="A0A0F9IFS3"/>